<comment type="caution">
    <text evidence="1">The sequence shown here is derived from an EMBL/GenBank/DDBJ whole genome shotgun (WGS) entry which is preliminary data.</text>
</comment>
<evidence type="ECO:0000313" key="1">
    <source>
        <dbReference type="EMBL" id="KAK9679823.1"/>
    </source>
</evidence>
<reference evidence="1 2" key="1">
    <citation type="journal article" date="2024" name="BMC Genomics">
        <title>De novo assembly and annotation of Popillia japonica's genome with initial clues to its potential as an invasive pest.</title>
        <authorList>
            <person name="Cucini C."/>
            <person name="Boschi S."/>
            <person name="Funari R."/>
            <person name="Cardaioli E."/>
            <person name="Iannotti N."/>
            <person name="Marturano G."/>
            <person name="Paoli F."/>
            <person name="Bruttini M."/>
            <person name="Carapelli A."/>
            <person name="Frati F."/>
            <person name="Nardi F."/>
        </authorList>
    </citation>
    <scope>NUCLEOTIDE SEQUENCE [LARGE SCALE GENOMIC DNA]</scope>
    <source>
        <strain evidence="1">DMR45628</strain>
    </source>
</reference>
<dbReference type="EMBL" id="JASPKY010000971">
    <property type="protein sequence ID" value="KAK9679823.1"/>
    <property type="molecule type" value="Genomic_DNA"/>
</dbReference>
<dbReference type="Proteomes" id="UP001458880">
    <property type="component" value="Unassembled WGS sequence"/>
</dbReference>
<proteinExistence type="predicted"/>
<organism evidence="1 2">
    <name type="scientific">Popillia japonica</name>
    <name type="common">Japanese beetle</name>
    <dbReference type="NCBI Taxonomy" id="7064"/>
    <lineage>
        <taxon>Eukaryota</taxon>
        <taxon>Metazoa</taxon>
        <taxon>Ecdysozoa</taxon>
        <taxon>Arthropoda</taxon>
        <taxon>Hexapoda</taxon>
        <taxon>Insecta</taxon>
        <taxon>Pterygota</taxon>
        <taxon>Neoptera</taxon>
        <taxon>Endopterygota</taxon>
        <taxon>Coleoptera</taxon>
        <taxon>Polyphaga</taxon>
        <taxon>Scarabaeiformia</taxon>
        <taxon>Scarabaeidae</taxon>
        <taxon>Rutelinae</taxon>
        <taxon>Popillia</taxon>
    </lineage>
</organism>
<dbReference type="AlphaFoldDB" id="A0AAW1HTG2"/>
<gene>
    <name evidence="1" type="ORF">QE152_g39691</name>
</gene>
<protein>
    <submittedName>
        <fullName evidence="1">Uncharacterized protein</fullName>
    </submittedName>
</protein>
<name>A0AAW1HTG2_POPJA</name>
<sequence>MLDKVERLSCLLQHAALTLEVFYRPRLQGKMLDKVERLSCLLQHAALTLELPLTARGSYVRGILRPPSTGQMLDKVERLSCLVQHDLVGFKRVSAEGLLL</sequence>
<keyword evidence="2" id="KW-1185">Reference proteome</keyword>
<evidence type="ECO:0000313" key="2">
    <source>
        <dbReference type="Proteomes" id="UP001458880"/>
    </source>
</evidence>
<accession>A0AAW1HTG2</accession>